<feature type="domain" description="Phospholipid/glycerol acyltransferase" evidence="5">
    <location>
        <begin position="82"/>
        <end position="197"/>
    </location>
</feature>
<feature type="transmembrane region" description="Helical" evidence="4">
    <location>
        <begin position="20"/>
        <end position="40"/>
    </location>
</feature>
<evidence type="ECO:0000256" key="4">
    <source>
        <dbReference type="SAM" id="Phobius"/>
    </source>
</evidence>
<dbReference type="PANTHER" id="PTHR10434:SF11">
    <property type="entry name" value="1-ACYL-SN-GLYCEROL-3-PHOSPHATE ACYLTRANSFERASE"/>
    <property type="match status" value="1"/>
</dbReference>
<evidence type="ECO:0000256" key="1">
    <source>
        <dbReference type="ARBA" id="ARBA00005189"/>
    </source>
</evidence>
<evidence type="ECO:0000256" key="2">
    <source>
        <dbReference type="ARBA" id="ARBA00022679"/>
    </source>
</evidence>
<keyword evidence="4" id="KW-1133">Transmembrane helix</keyword>
<keyword evidence="4" id="KW-0472">Membrane</keyword>
<dbReference type="CDD" id="cd07989">
    <property type="entry name" value="LPLAT_AGPAT-like"/>
    <property type="match status" value="1"/>
</dbReference>
<dbReference type="GO" id="GO:0016746">
    <property type="term" value="F:acyltransferase activity"/>
    <property type="evidence" value="ECO:0007669"/>
    <property type="project" value="UniProtKB-KW"/>
</dbReference>
<sequence length="269" mass="30027">MEGPHHKVGLAGWVRFILKALPLAILVFGCLALLLLVRLIERPIYGQRRPVTPYITQFVCRNALRIIGLKFSVEGKPLNGAGAVVANHSSWLDIFVLNASKRIYFVSKAEVANWPGIGWLARATGTVFIKRDPREAEAQVKMFRERLSLGHRLLFFPEGTSTDGRRVLPFKPTLFAAFLTPELKENLNIQPVSVVYRHAEGADVRQYGWWGDMDFGTHLVQTLSAAKQGSVTVVYHEPIRVADYDNRKLLARDAEAAVRGSLIEAGVLD</sequence>
<keyword evidence="3 6" id="KW-0012">Acyltransferase</keyword>
<keyword evidence="7" id="KW-1185">Reference proteome</keyword>
<evidence type="ECO:0000259" key="5">
    <source>
        <dbReference type="SMART" id="SM00563"/>
    </source>
</evidence>
<dbReference type="InterPro" id="IPR002123">
    <property type="entry name" value="Plipid/glycerol_acylTrfase"/>
</dbReference>
<dbReference type="Pfam" id="PF01553">
    <property type="entry name" value="Acyltransferase"/>
    <property type="match status" value="1"/>
</dbReference>
<name>A0ABX0VY26_9RHOB</name>
<dbReference type="SMART" id="SM00563">
    <property type="entry name" value="PlsC"/>
    <property type="match status" value="1"/>
</dbReference>
<dbReference type="PROSITE" id="PS51257">
    <property type="entry name" value="PROKAR_LIPOPROTEIN"/>
    <property type="match status" value="1"/>
</dbReference>
<evidence type="ECO:0000313" key="6">
    <source>
        <dbReference type="EMBL" id="NIY72896.1"/>
    </source>
</evidence>
<keyword evidence="2" id="KW-0808">Transferase</keyword>
<accession>A0ABX0VY26</accession>
<evidence type="ECO:0000256" key="3">
    <source>
        <dbReference type="ARBA" id="ARBA00023315"/>
    </source>
</evidence>
<evidence type="ECO:0000313" key="7">
    <source>
        <dbReference type="Proteomes" id="UP000709466"/>
    </source>
</evidence>
<dbReference type="Proteomes" id="UP000709466">
    <property type="component" value="Unassembled WGS sequence"/>
</dbReference>
<reference evidence="6 7" key="1">
    <citation type="submission" date="2020-03" db="EMBL/GenBank/DDBJ databases">
        <title>Bacterial isolates of synthetic phycosphere.</title>
        <authorList>
            <person name="Fu H."/>
            <person name="Moran M.A."/>
        </authorList>
    </citation>
    <scope>NUCLEOTIDE SEQUENCE [LARGE SCALE GENOMIC DNA]</scope>
    <source>
        <strain evidence="6 7">HF1</strain>
    </source>
</reference>
<protein>
    <submittedName>
        <fullName evidence="6">1-acyl-sn-glycerol-3-phosphate acyltransferase</fullName>
    </submittedName>
</protein>
<comment type="caution">
    <text evidence="6">The sequence shown here is derived from an EMBL/GenBank/DDBJ whole genome shotgun (WGS) entry which is preliminary data.</text>
</comment>
<keyword evidence="4" id="KW-0812">Transmembrane</keyword>
<dbReference type="SUPFAM" id="SSF69593">
    <property type="entry name" value="Glycerol-3-phosphate (1)-acyltransferase"/>
    <property type="match status" value="1"/>
</dbReference>
<dbReference type="PANTHER" id="PTHR10434">
    <property type="entry name" value="1-ACYL-SN-GLYCEROL-3-PHOSPHATE ACYLTRANSFERASE"/>
    <property type="match status" value="1"/>
</dbReference>
<dbReference type="EMBL" id="JAATOP010000006">
    <property type="protein sequence ID" value="NIY72896.1"/>
    <property type="molecule type" value="Genomic_DNA"/>
</dbReference>
<organism evidence="6 7">
    <name type="scientific">Marivivens donghaensis</name>
    <dbReference type="NCBI Taxonomy" id="1699413"/>
    <lineage>
        <taxon>Bacteria</taxon>
        <taxon>Pseudomonadati</taxon>
        <taxon>Pseudomonadota</taxon>
        <taxon>Alphaproteobacteria</taxon>
        <taxon>Rhodobacterales</taxon>
        <taxon>Paracoccaceae</taxon>
        <taxon>Marivivens group</taxon>
        <taxon>Marivivens</taxon>
    </lineage>
</organism>
<proteinExistence type="predicted"/>
<gene>
    <name evidence="6" type="ORF">HCZ30_10695</name>
</gene>
<comment type="pathway">
    <text evidence="1">Lipid metabolism.</text>
</comment>